<dbReference type="SUPFAM" id="SSF47336">
    <property type="entry name" value="ACP-like"/>
    <property type="match status" value="1"/>
</dbReference>
<evidence type="ECO:0000259" key="1">
    <source>
        <dbReference type="PROSITE" id="PS50075"/>
    </source>
</evidence>
<evidence type="ECO:0000313" key="3">
    <source>
        <dbReference type="Proteomes" id="UP001501126"/>
    </source>
</evidence>
<evidence type="ECO:0000313" key="2">
    <source>
        <dbReference type="EMBL" id="GAA0876383.1"/>
    </source>
</evidence>
<protein>
    <submittedName>
        <fullName evidence="2">Phosphopantetheine-binding protein</fullName>
    </submittedName>
</protein>
<name>A0ABN1MSS2_9FLAO</name>
<dbReference type="RefSeq" id="WP_343789093.1">
    <property type="nucleotide sequence ID" value="NZ_BAAAFH010000022.1"/>
</dbReference>
<dbReference type="EMBL" id="BAAAFH010000022">
    <property type="protein sequence ID" value="GAA0876383.1"/>
    <property type="molecule type" value="Genomic_DNA"/>
</dbReference>
<dbReference type="PROSITE" id="PS50075">
    <property type="entry name" value="CARRIER"/>
    <property type="match status" value="1"/>
</dbReference>
<dbReference type="Proteomes" id="UP001501126">
    <property type="component" value="Unassembled WGS sequence"/>
</dbReference>
<sequence length="90" mass="10194">MDRSELIQNLKAQIIEQLNLMDMTPADIADDAQLFGEEIGLDSIDSFELIVLMEREYGVKITDPKEGRQILATVEAMADYILEKSDKFKA</sequence>
<dbReference type="InterPro" id="IPR036736">
    <property type="entry name" value="ACP-like_sf"/>
</dbReference>
<feature type="domain" description="Carrier" evidence="1">
    <location>
        <begin position="1"/>
        <end position="85"/>
    </location>
</feature>
<reference evidence="2 3" key="1">
    <citation type="journal article" date="2019" name="Int. J. Syst. Evol. Microbiol.">
        <title>The Global Catalogue of Microorganisms (GCM) 10K type strain sequencing project: providing services to taxonomists for standard genome sequencing and annotation.</title>
        <authorList>
            <consortium name="The Broad Institute Genomics Platform"/>
            <consortium name="The Broad Institute Genome Sequencing Center for Infectious Disease"/>
            <person name="Wu L."/>
            <person name="Ma J."/>
        </authorList>
    </citation>
    <scope>NUCLEOTIDE SEQUENCE [LARGE SCALE GENOMIC DNA]</scope>
    <source>
        <strain evidence="2 3">JCM 16083</strain>
    </source>
</reference>
<keyword evidence="3" id="KW-1185">Reference proteome</keyword>
<proteinExistence type="predicted"/>
<comment type="caution">
    <text evidence="2">The sequence shown here is derived from an EMBL/GenBank/DDBJ whole genome shotgun (WGS) entry which is preliminary data.</text>
</comment>
<accession>A0ABN1MSS2</accession>
<dbReference type="Gene3D" id="1.10.1200.10">
    <property type="entry name" value="ACP-like"/>
    <property type="match status" value="1"/>
</dbReference>
<dbReference type="InterPro" id="IPR009081">
    <property type="entry name" value="PP-bd_ACP"/>
</dbReference>
<dbReference type="Pfam" id="PF00550">
    <property type="entry name" value="PP-binding"/>
    <property type="match status" value="1"/>
</dbReference>
<organism evidence="2 3">
    <name type="scientific">Wandonia haliotis</name>
    <dbReference type="NCBI Taxonomy" id="574963"/>
    <lineage>
        <taxon>Bacteria</taxon>
        <taxon>Pseudomonadati</taxon>
        <taxon>Bacteroidota</taxon>
        <taxon>Flavobacteriia</taxon>
        <taxon>Flavobacteriales</taxon>
        <taxon>Crocinitomicaceae</taxon>
        <taxon>Wandonia</taxon>
    </lineage>
</organism>
<gene>
    <name evidence="2" type="ORF">GCM10009118_27930</name>
</gene>